<dbReference type="Pfam" id="PF00132">
    <property type="entry name" value="Hexapep"/>
    <property type="match status" value="1"/>
</dbReference>
<gene>
    <name evidence="1" type="ORF">ACFPTP_04205</name>
</gene>
<dbReference type="CDD" id="cd04647">
    <property type="entry name" value="LbH_MAT_like"/>
    <property type="match status" value="1"/>
</dbReference>
<keyword evidence="1" id="KW-0012">Acyltransferase</keyword>
<dbReference type="Gene3D" id="2.160.10.10">
    <property type="entry name" value="Hexapeptide repeat proteins"/>
    <property type="match status" value="1"/>
</dbReference>
<dbReference type="InterPro" id="IPR001451">
    <property type="entry name" value="Hexapep"/>
</dbReference>
<dbReference type="PANTHER" id="PTHR43300">
    <property type="entry name" value="ACETYLTRANSFERASE"/>
    <property type="match status" value="1"/>
</dbReference>
<dbReference type="Proteomes" id="UP001596071">
    <property type="component" value="Unassembled WGS sequence"/>
</dbReference>
<keyword evidence="1" id="KW-0808">Transferase</keyword>
<sequence length="179" mass="20125">MRRTERYRAGGNANSLWHIYKTVSFFKVAKNFVFIQIGRYTPFIPLKNFIYRTFLGMKIGEKTSFALMVMPDTMFPERITVGNNSIIGFNTTILAHEYLIEEYRIGDVVIGDRVMIGANTTILPGVEIGDGAIVSAASLVNRDIPAGAMAGGNPVRIIYTAEQLEERRRTTQQLDIDKK</sequence>
<reference evidence="2" key="1">
    <citation type="journal article" date="2019" name="Int. J. Syst. Evol. Microbiol.">
        <title>The Global Catalogue of Microorganisms (GCM) 10K type strain sequencing project: providing services to taxonomists for standard genome sequencing and annotation.</title>
        <authorList>
            <consortium name="The Broad Institute Genomics Platform"/>
            <consortium name="The Broad Institute Genome Sequencing Center for Infectious Disease"/>
            <person name="Wu L."/>
            <person name="Ma J."/>
        </authorList>
    </citation>
    <scope>NUCLEOTIDE SEQUENCE [LARGE SCALE GENOMIC DNA]</scope>
    <source>
        <strain evidence="2">KACC 11299</strain>
    </source>
</reference>
<evidence type="ECO:0000313" key="2">
    <source>
        <dbReference type="Proteomes" id="UP001596071"/>
    </source>
</evidence>
<dbReference type="SUPFAM" id="SSF51161">
    <property type="entry name" value="Trimeric LpxA-like enzymes"/>
    <property type="match status" value="1"/>
</dbReference>
<protein>
    <submittedName>
        <fullName evidence="1">Acyltransferase</fullName>
    </submittedName>
</protein>
<organism evidence="1 2">
    <name type="scientific">Sporosarcina koreensis</name>
    <dbReference type="NCBI Taxonomy" id="334735"/>
    <lineage>
        <taxon>Bacteria</taxon>
        <taxon>Bacillati</taxon>
        <taxon>Bacillota</taxon>
        <taxon>Bacilli</taxon>
        <taxon>Bacillales</taxon>
        <taxon>Caryophanaceae</taxon>
        <taxon>Sporosarcina</taxon>
    </lineage>
</organism>
<dbReference type="RefSeq" id="WP_381442477.1">
    <property type="nucleotide sequence ID" value="NZ_JBHSNP010000009.1"/>
</dbReference>
<dbReference type="InterPro" id="IPR011004">
    <property type="entry name" value="Trimer_LpxA-like_sf"/>
</dbReference>
<dbReference type="PANTHER" id="PTHR43300:SF6">
    <property type="entry name" value="ACETYLTRANSFERASE YVOF-RELATED"/>
    <property type="match status" value="1"/>
</dbReference>
<dbReference type="EMBL" id="JBHSNP010000009">
    <property type="protein sequence ID" value="MFC5602415.1"/>
    <property type="molecule type" value="Genomic_DNA"/>
</dbReference>
<dbReference type="GO" id="GO:0016746">
    <property type="term" value="F:acyltransferase activity"/>
    <property type="evidence" value="ECO:0007669"/>
    <property type="project" value="UniProtKB-KW"/>
</dbReference>
<comment type="caution">
    <text evidence="1">The sequence shown here is derived from an EMBL/GenBank/DDBJ whole genome shotgun (WGS) entry which is preliminary data.</text>
</comment>
<dbReference type="InterPro" id="IPR050179">
    <property type="entry name" value="Trans_hexapeptide_repeat"/>
</dbReference>
<name>A0ABW0TWT7_9BACL</name>
<evidence type="ECO:0000313" key="1">
    <source>
        <dbReference type="EMBL" id="MFC5602415.1"/>
    </source>
</evidence>
<keyword evidence="2" id="KW-1185">Reference proteome</keyword>
<accession>A0ABW0TWT7</accession>
<proteinExistence type="predicted"/>